<comment type="similarity">
    <text evidence="1">Belongs to the asp23 family.</text>
</comment>
<gene>
    <name evidence="2" type="ORF">LARV_02372</name>
</gene>
<dbReference type="InterPro" id="IPR005531">
    <property type="entry name" value="Asp23"/>
</dbReference>
<reference evidence="2" key="1">
    <citation type="submission" date="2015-07" db="EMBL/GenBank/DDBJ databases">
        <title>Draft Genome Sequences of Anaerolinea thermolimosa IMO-1, Bellilinea caldifistulae GOMI-1, Leptolinea tardivitalis YMTK-2, Levilinea saccharolytica KIBI-1,Longilinea arvoryzae KOME-1, Previously Described as Members of the Anaerolineaceae (Chloroflexi).</title>
        <authorList>
            <person name="Sekiguchi Y."/>
            <person name="Ohashi A."/>
            <person name="Matsuura N."/>
            <person name="Tourlousse M.D."/>
        </authorList>
    </citation>
    <scope>NUCLEOTIDE SEQUENCE [LARGE SCALE GENOMIC DNA]</scope>
    <source>
        <strain evidence="2">KOME-1</strain>
    </source>
</reference>
<dbReference type="OrthoDB" id="9791482at2"/>
<dbReference type="EMBL" id="DF967972">
    <property type="protein sequence ID" value="GAP14599.1"/>
    <property type="molecule type" value="Genomic_DNA"/>
</dbReference>
<name>A0A0S7BAM6_9CHLR</name>
<dbReference type="Pfam" id="PF03780">
    <property type="entry name" value="Asp23"/>
    <property type="match status" value="1"/>
</dbReference>
<dbReference type="AlphaFoldDB" id="A0A0S7BAM6"/>
<proteinExistence type="inferred from homology"/>
<dbReference type="STRING" id="360412.LARV_02372"/>
<evidence type="ECO:0000313" key="3">
    <source>
        <dbReference type="Proteomes" id="UP000055060"/>
    </source>
</evidence>
<dbReference type="Proteomes" id="UP000055060">
    <property type="component" value="Unassembled WGS sequence"/>
</dbReference>
<evidence type="ECO:0000313" key="2">
    <source>
        <dbReference type="EMBL" id="GAP14599.1"/>
    </source>
</evidence>
<dbReference type="RefSeq" id="WP_075073841.1">
    <property type="nucleotide sequence ID" value="NZ_DF967972.1"/>
</dbReference>
<protein>
    <submittedName>
        <fullName evidence="2">Uncharacterized protein conserved in bacteria</fullName>
    </submittedName>
</protein>
<dbReference type="PANTHER" id="PTHR34297:SF2">
    <property type="entry name" value="ASP23_GLS24 FAMILY ENVELOPE STRESS RESPONSE PROTEIN"/>
    <property type="match status" value="1"/>
</dbReference>
<dbReference type="PANTHER" id="PTHR34297">
    <property type="entry name" value="HYPOTHETICAL CYTOSOLIC PROTEIN-RELATED"/>
    <property type="match status" value="1"/>
</dbReference>
<evidence type="ECO:0000256" key="1">
    <source>
        <dbReference type="ARBA" id="ARBA00005721"/>
    </source>
</evidence>
<sequence>MIDDAFNTLGNIFISHKAIATIASHSALESYGVVGLAPKDLAEGLVQVLVKDPSLGVDVEFDGKNIDIDLYIIVEYGTRIKSVAASVADSVRFMVEKAVGLPVKSVNVHIRGLRISNPD</sequence>
<accession>A0A0S7BAM6</accession>
<keyword evidence="3" id="KW-1185">Reference proteome</keyword>
<organism evidence="2">
    <name type="scientific">Longilinea arvoryzae</name>
    <dbReference type="NCBI Taxonomy" id="360412"/>
    <lineage>
        <taxon>Bacteria</taxon>
        <taxon>Bacillati</taxon>
        <taxon>Chloroflexota</taxon>
        <taxon>Anaerolineae</taxon>
        <taxon>Anaerolineales</taxon>
        <taxon>Anaerolineaceae</taxon>
        <taxon>Longilinea</taxon>
    </lineage>
</organism>